<reference evidence="11" key="2">
    <citation type="submission" date="2023-01" db="EMBL/GenBank/DDBJ databases">
        <title>Draft genome sequence of Algimonas porphyrae strain NBRC 108216.</title>
        <authorList>
            <person name="Sun Q."/>
            <person name="Mori K."/>
        </authorList>
    </citation>
    <scope>NUCLEOTIDE SEQUENCE</scope>
    <source>
        <strain evidence="11">NBRC 108216</strain>
    </source>
</reference>
<dbReference type="RefSeq" id="WP_284372943.1">
    <property type="nucleotide sequence ID" value="NZ_BSNJ01000005.1"/>
</dbReference>
<dbReference type="PRINTS" id="PR00473">
    <property type="entry name" value="GALCTOKINASE"/>
</dbReference>
<dbReference type="PRINTS" id="PR00959">
    <property type="entry name" value="MEVGALKINASE"/>
</dbReference>
<dbReference type="InterPro" id="IPR006206">
    <property type="entry name" value="Mevalonate/galactokinase"/>
</dbReference>
<evidence type="ECO:0000256" key="2">
    <source>
        <dbReference type="ARBA" id="ARBA00022679"/>
    </source>
</evidence>
<dbReference type="Pfam" id="PF00288">
    <property type="entry name" value="GHMP_kinases_N"/>
    <property type="match status" value="1"/>
</dbReference>
<feature type="domain" description="GHMP kinase N-terminal" evidence="8">
    <location>
        <begin position="85"/>
        <end position="169"/>
    </location>
</feature>
<evidence type="ECO:0000256" key="7">
    <source>
        <dbReference type="NCBIfam" id="TIGR00131"/>
    </source>
</evidence>
<proteinExistence type="inferred from homology"/>
<keyword evidence="2" id="KW-0808">Transferase</keyword>
<reference evidence="11" key="1">
    <citation type="journal article" date="2014" name="Int. J. Syst. Evol. Microbiol.">
        <title>Complete genome of a new Firmicutes species belonging to the dominant human colonic microbiota ('Ruminococcus bicirculans') reveals two chromosomes and a selective capacity to utilize plant glucans.</title>
        <authorList>
            <consortium name="NISC Comparative Sequencing Program"/>
            <person name="Wegmann U."/>
            <person name="Louis P."/>
            <person name="Goesmann A."/>
            <person name="Henrissat B."/>
            <person name="Duncan S.H."/>
            <person name="Flint H.J."/>
        </authorList>
    </citation>
    <scope>NUCLEOTIDE SEQUENCE</scope>
    <source>
        <strain evidence="11">NBRC 108216</strain>
    </source>
</reference>
<dbReference type="NCBIfam" id="TIGR00131">
    <property type="entry name" value="gal_kin"/>
    <property type="match status" value="1"/>
</dbReference>
<dbReference type="Pfam" id="PF08544">
    <property type="entry name" value="GHMP_kinases_C"/>
    <property type="match status" value="1"/>
</dbReference>
<dbReference type="InterPro" id="IPR019741">
    <property type="entry name" value="Galactokinase_CS"/>
</dbReference>
<accession>A0ABQ5V1J3</accession>
<dbReference type="InterPro" id="IPR006204">
    <property type="entry name" value="GHMP_kinase_N_dom"/>
</dbReference>
<gene>
    <name evidence="11" type="primary">galK</name>
    <name evidence="11" type="ORF">GCM10007854_23710</name>
</gene>
<dbReference type="InterPro" id="IPR000705">
    <property type="entry name" value="Galactokinase"/>
</dbReference>
<evidence type="ECO:0000256" key="6">
    <source>
        <dbReference type="ARBA" id="ARBA00023144"/>
    </source>
</evidence>
<keyword evidence="12" id="KW-1185">Reference proteome</keyword>
<dbReference type="Pfam" id="PF10509">
    <property type="entry name" value="GalKase_gal_bdg"/>
    <property type="match status" value="1"/>
</dbReference>
<evidence type="ECO:0000256" key="3">
    <source>
        <dbReference type="ARBA" id="ARBA00022741"/>
    </source>
</evidence>
<dbReference type="InterPro" id="IPR020568">
    <property type="entry name" value="Ribosomal_Su5_D2-typ_SF"/>
</dbReference>
<dbReference type="InterPro" id="IPR036554">
    <property type="entry name" value="GHMP_kinase_C_sf"/>
</dbReference>
<dbReference type="SUPFAM" id="SSF54211">
    <property type="entry name" value="Ribosomal protein S5 domain 2-like"/>
    <property type="match status" value="1"/>
</dbReference>
<feature type="domain" description="GHMP kinase C-terminal" evidence="9">
    <location>
        <begin position="276"/>
        <end position="337"/>
    </location>
</feature>
<evidence type="ECO:0000259" key="8">
    <source>
        <dbReference type="Pfam" id="PF00288"/>
    </source>
</evidence>
<dbReference type="InterPro" id="IPR019539">
    <property type="entry name" value="GalKase_N"/>
</dbReference>
<dbReference type="InterPro" id="IPR006203">
    <property type="entry name" value="GHMP_knse_ATP-bd_CS"/>
</dbReference>
<dbReference type="InterPro" id="IPR013750">
    <property type="entry name" value="GHMP_kinase_C_dom"/>
</dbReference>
<protein>
    <recommendedName>
        <fullName evidence="7">Galactokinase</fullName>
        <ecNumber evidence="7">2.7.1.6</ecNumber>
    </recommendedName>
</protein>
<keyword evidence="3" id="KW-0547">Nucleotide-binding</keyword>
<evidence type="ECO:0000259" key="10">
    <source>
        <dbReference type="Pfam" id="PF10509"/>
    </source>
</evidence>
<keyword evidence="6" id="KW-0119">Carbohydrate metabolism</keyword>
<dbReference type="SUPFAM" id="SSF55060">
    <property type="entry name" value="GHMP Kinase, C-terminal domain"/>
    <property type="match status" value="1"/>
</dbReference>
<dbReference type="Gene3D" id="3.30.230.10">
    <property type="match status" value="1"/>
</dbReference>
<dbReference type="PIRSF" id="PIRSF000530">
    <property type="entry name" value="Galactokinase"/>
    <property type="match status" value="1"/>
</dbReference>
<evidence type="ECO:0000256" key="1">
    <source>
        <dbReference type="ARBA" id="ARBA00006566"/>
    </source>
</evidence>
<comment type="similarity">
    <text evidence="1">Belongs to the GHMP kinase family. GalK subfamily.</text>
</comment>
<dbReference type="Proteomes" id="UP001161390">
    <property type="component" value="Unassembled WGS sequence"/>
</dbReference>
<dbReference type="PROSITE" id="PS00627">
    <property type="entry name" value="GHMP_KINASES_ATP"/>
    <property type="match status" value="1"/>
</dbReference>
<dbReference type="EC" id="2.7.1.6" evidence="7"/>
<evidence type="ECO:0000256" key="4">
    <source>
        <dbReference type="ARBA" id="ARBA00022777"/>
    </source>
</evidence>
<evidence type="ECO:0000313" key="11">
    <source>
        <dbReference type="EMBL" id="GLQ21416.1"/>
    </source>
</evidence>
<dbReference type="PANTHER" id="PTHR10457">
    <property type="entry name" value="MEVALONATE KINASE/GALACTOKINASE"/>
    <property type="match status" value="1"/>
</dbReference>
<dbReference type="Gene3D" id="3.30.70.890">
    <property type="entry name" value="GHMP kinase, C-terminal domain"/>
    <property type="match status" value="1"/>
</dbReference>
<evidence type="ECO:0000256" key="5">
    <source>
        <dbReference type="ARBA" id="ARBA00022840"/>
    </source>
</evidence>
<comment type="caution">
    <text evidence="11">The sequence shown here is derived from an EMBL/GenBank/DDBJ whole genome shotgun (WGS) entry which is preliminary data.</text>
</comment>
<sequence length="357" mass="38785">MIETTFHEAFGHAPDATIFTPGRVNLIGEHTDYNGGQVLPTALHRGVTLAVSSRMDRRVRIISEGFDGLADRLLSDTAQDHWSDYIVGALQLAKAQGFGPEGANVAVATDLPVGAGLSSSAAVTVGTLDAAQVLSGTERPRRDIALLARQVENDFIGVPCGIMDQMAVAISKPGQALSLDTKTLDYELIDLPKDYHFAVIHSGIHRKLSDGRYKIRKEECDAIKRIIGHDDICLISKAALRALSEVDPVLFRRARHCRVEHMSTILAAAKLHNEDIHDMEAFGIHMNESHRSMRDDFEITVPAIDSLVEDAQAFGAMGARMTGGGFGGCMVACVAKDQVEVWKDRLLRAHPAASWVC</sequence>
<keyword evidence="4" id="KW-0418">Kinase</keyword>
<keyword evidence="5" id="KW-0067">ATP-binding</keyword>
<dbReference type="PANTHER" id="PTHR10457:SF7">
    <property type="entry name" value="GALACTOKINASE-RELATED"/>
    <property type="match status" value="1"/>
</dbReference>
<keyword evidence="6" id="KW-0299">Galactose metabolism</keyword>
<dbReference type="EMBL" id="BSNJ01000005">
    <property type="protein sequence ID" value="GLQ21416.1"/>
    <property type="molecule type" value="Genomic_DNA"/>
</dbReference>
<evidence type="ECO:0000259" key="9">
    <source>
        <dbReference type="Pfam" id="PF08544"/>
    </source>
</evidence>
<feature type="domain" description="Galactokinase N-terminal" evidence="10">
    <location>
        <begin position="5"/>
        <end position="52"/>
    </location>
</feature>
<dbReference type="PROSITE" id="PS00106">
    <property type="entry name" value="GALACTOKINASE"/>
    <property type="match status" value="1"/>
</dbReference>
<evidence type="ECO:0000313" key="12">
    <source>
        <dbReference type="Proteomes" id="UP001161390"/>
    </source>
</evidence>
<organism evidence="11 12">
    <name type="scientific">Algimonas porphyrae</name>
    <dbReference type="NCBI Taxonomy" id="1128113"/>
    <lineage>
        <taxon>Bacteria</taxon>
        <taxon>Pseudomonadati</taxon>
        <taxon>Pseudomonadota</taxon>
        <taxon>Alphaproteobacteria</taxon>
        <taxon>Maricaulales</taxon>
        <taxon>Robiginitomaculaceae</taxon>
        <taxon>Algimonas</taxon>
    </lineage>
</organism>
<dbReference type="InterPro" id="IPR014721">
    <property type="entry name" value="Ribsml_uS5_D2-typ_fold_subgr"/>
</dbReference>
<name>A0ABQ5V1J3_9PROT</name>